<keyword evidence="5" id="KW-0521">NADP</keyword>
<comment type="cofactor">
    <cofactor evidence="1">
        <name>FMN</name>
        <dbReference type="ChEBI" id="CHEBI:58210"/>
    </cofactor>
</comment>
<evidence type="ECO:0000313" key="10">
    <source>
        <dbReference type="Proteomes" id="UP000029844"/>
    </source>
</evidence>
<dbReference type="InterPro" id="IPR050627">
    <property type="entry name" value="Nitroreductase/BluB"/>
</dbReference>
<evidence type="ECO:0000256" key="5">
    <source>
        <dbReference type="ARBA" id="ARBA00022857"/>
    </source>
</evidence>
<keyword evidence="7" id="KW-0520">NAD</keyword>
<keyword evidence="3" id="KW-0285">Flavoprotein</keyword>
<protein>
    <submittedName>
        <fullName evidence="9">NAD(P)H nitroreductase YfkO</fullName>
    </submittedName>
</protein>
<dbReference type="Pfam" id="PF00881">
    <property type="entry name" value="Nitroreductase"/>
    <property type="match status" value="1"/>
</dbReference>
<dbReference type="Gene3D" id="3.40.109.10">
    <property type="entry name" value="NADH Oxidase"/>
    <property type="match status" value="1"/>
</dbReference>
<dbReference type="AlphaFoldDB" id="A0A099WJP5"/>
<dbReference type="PANTHER" id="PTHR23026:SF125">
    <property type="entry name" value="OXYGEN-INSENSITIVE NAD(P)H NITROREDUCTASE"/>
    <property type="match status" value="1"/>
</dbReference>
<evidence type="ECO:0000256" key="3">
    <source>
        <dbReference type="ARBA" id="ARBA00022630"/>
    </source>
</evidence>
<keyword evidence="4" id="KW-0288">FMN</keyword>
<dbReference type="EMBL" id="JNFA01000003">
    <property type="protein sequence ID" value="KGL44360.1"/>
    <property type="molecule type" value="Genomic_DNA"/>
</dbReference>
<dbReference type="SUPFAM" id="SSF55469">
    <property type="entry name" value="FMN-dependent nitroreductase-like"/>
    <property type="match status" value="1"/>
</dbReference>
<dbReference type="STRING" id="1552123.EP57_01850"/>
<evidence type="ECO:0000256" key="1">
    <source>
        <dbReference type="ARBA" id="ARBA00001917"/>
    </source>
</evidence>
<dbReference type="InterPro" id="IPR029479">
    <property type="entry name" value="Nitroreductase"/>
</dbReference>
<evidence type="ECO:0000256" key="2">
    <source>
        <dbReference type="ARBA" id="ARBA00007118"/>
    </source>
</evidence>
<comment type="caution">
    <text evidence="9">The sequence shown here is derived from an EMBL/GenBank/DDBJ whole genome shotgun (WGS) entry which is preliminary data.</text>
</comment>
<dbReference type="InterPro" id="IPR033878">
    <property type="entry name" value="NfsB-like"/>
</dbReference>
<reference evidence="9 10" key="1">
    <citation type="submission" date="2014-05" db="EMBL/GenBank/DDBJ databases">
        <title>Novel Listeriaceae from food processing environments.</title>
        <authorList>
            <person name="den Bakker H.C."/>
        </authorList>
    </citation>
    <scope>NUCLEOTIDE SEQUENCE [LARGE SCALE GENOMIC DNA]</scope>
    <source>
        <strain evidence="9 10">FSL A5-0281</strain>
    </source>
</reference>
<evidence type="ECO:0000259" key="8">
    <source>
        <dbReference type="Pfam" id="PF00881"/>
    </source>
</evidence>
<gene>
    <name evidence="9" type="ORF">EP57_01850</name>
</gene>
<keyword evidence="10" id="KW-1185">Reference proteome</keyword>
<accession>A0A099WJP5</accession>
<organism evidence="9 10">
    <name type="scientific">Listeria booriae</name>
    <dbReference type="NCBI Taxonomy" id="1552123"/>
    <lineage>
        <taxon>Bacteria</taxon>
        <taxon>Bacillati</taxon>
        <taxon>Bacillota</taxon>
        <taxon>Bacilli</taxon>
        <taxon>Bacillales</taxon>
        <taxon>Listeriaceae</taxon>
        <taxon>Listeria</taxon>
    </lineage>
</organism>
<evidence type="ECO:0000313" key="9">
    <source>
        <dbReference type="EMBL" id="KGL44360.1"/>
    </source>
</evidence>
<dbReference type="PANTHER" id="PTHR23026">
    <property type="entry name" value="NADPH NITROREDUCTASE"/>
    <property type="match status" value="1"/>
</dbReference>
<dbReference type="GO" id="GO:0046857">
    <property type="term" value="F:oxidoreductase activity, acting on other nitrogenous compounds as donors, with NAD or NADP as acceptor"/>
    <property type="evidence" value="ECO:0007669"/>
    <property type="project" value="TreeGrafter"/>
</dbReference>
<dbReference type="GO" id="GO:0046256">
    <property type="term" value="P:2,4,6-trinitrotoluene catabolic process"/>
    <property type="evidence" value="ECO:0007669"/>
    <property type="project" value="TreeGrafter"/>
</dbReference>
<comment type="similarity">
    <text evidence="2">Belongs to the nitroreductase family.</text>
</comment>
<feature type="domain" description="Nitroreductase" evidence="8">
    <location>
        <begin position="22"/>
        <end position="210"/>
    </location>
</feature>
<dbReference type="InterPro" id="IPR000415">
    <property type="entry name" value="Nitroreductase-like"/>
</dbReference>
<dbReference type="eggNOG" id="COG0778">
    <property type="taxonomic scope" value="Bacteria"/>
</dbReference>
<sequence length="232" mass="26264">MSNKLGGIYNMSKKEMVLDAFKYRFACKEFDTAKQISDEDFQFILETARLSPSSFGFEPWKLLVIENTALRDEIKEFAWGAQTQLPTADKFLVVLSRTKNSLQPESEYIQNHLKNVAKMPNDVVAGYTNHFKNFLADDFDLLSDDRLVFEWASRQAYLAMANMMTSAATIGIDSCPIEGFNKADVEQLLARKGLINTDEFGVSAMLAFGYRATEPTRDKTRQSLDAHVEVVL</sequence>
<dbReference type="GO" id="GO:0005829">
    <property type="term" value="C:cytosol"/>
    <property type="evidence" value="ECO:0007669"/>
    <property type="project" value="TreeGrafter"/>
</dbReference>
<proteinExistence type="inferred from homology"/>
<dbReference type="CDD" id="cd02149">
    <property type="entry name" value="NfsB-like"/>
    <property type="match status" value="1"/>
</dbReference>
<evidence type="ECO:0000256" key="4">
    <source>
        <dbReference type="ARBA" id="ARBA00022643"/>
    </source>
</evidence>
<evidence type="ECO:0000256" key="7">
    <source>
        <dbReference type="ARBA" id="ARBA00023027"/>
    </source>
</evidence>
<dbReference type="Proteomes" id="UP000029844">
    <property type="component" value="Unassembled WGS sequence"/>
</dbReference>
<name>A0A099WJP5_9LIST</name>
<keyword evidence="6" id="KW-0560">Oxidoreductase</keyword>
<evidence type="ECO:0000256" key="6">
    <source>
        <dbReference type="ARBA" id="ARBA00023002"/>
    </source>
</evidence>